<proteinExistence type="predicted"/>
<reference evidence="2 3" key="1">
    <citation type="submission" date="2018-05" db="EMBL/GenBank/DDBJ databases">
        <title>Isolation and characterization of genus Methanoculleus species and their viruses from deep sea marine sediment offshore southwestern Taiwan.</title>
        <authorList>
            <person name="Wei W.-H."/>
            <person name="Chen W.-C."/>
            <person name="Lai M.-C."/>
            <person name="Chen S.-C."/>
        </authorList>
    </citation>
    <scope>NUCLEOTIDE SEQUENCE [LARGE SCALE GENOMIC DNA]</scope>
    <source>
        <strain evidence="2 3">CWC-02</strain>
    </source>
</reference>
<comment type="caution">
    <text evidence="2">The sequence shown here is derived from an EMBL/GenBank/DDBJ whole genome shotgun (WGS) entry which is preliminary data.</text>
</comment>
<keyword evidence="1" id="KW-0472">Membrane</keyword>
<evidence type="ECO:0008006" key="4">
    <source>
        <dbReference type="Google" id="ProtNLM"/>
    </source>
</evidence>
<name>A0ABD4TCJ8_9EURY</name>
<evidence type="ECO:0000313" key="2">
    <source>
        <dbReference type="EMBL" id="MCM2465092.1"/>
    </source>
</evidence>
<evidence type="ECO:0000256" key="1">
    <source>
        <dbReference type="SAM" id="Phobius"/>
    </source>
</evidence>
<sequence>MNTPVTGESKNPGFSALLSLVFVGLGQAYNGQFLRGVLILVGTLLWGIYFAPAGAAVWLYGACDAYATARRMNGGTVPYRESSIAAVLLFLAVWLIGLLLLPAVSTVTAGLSWW</sequence>
<feature type="transmembrane region" description="Helical" evidence="1">
    <location>
        <begin position="84"/>
        <end position="104"/>
    </location>
</feature>
<dbReference type="Proteomes" id="UP001523230">
    <property type="component" value="Unassembled WGS sequence"/>
</dbReference>
<evidence type="ECO:0000313" key="3">
    <source>
        <dbReference type="Proteomes" id="UP001523230"/>
    </source>
</evidence>
<keyword evidence="3" id="KW-1185">Reference proteome</keyword>
<dbReference type="EMBL" id="QFDM01000001">
    <property type="protein sequence ID" value="MCM2465092.1"/>
    <property type="molecule type" value="Genomic_DNA"/>
</dbReference>
<dbReference type="AlphaFoldDB" id="A0ABD4TCJ8"/>
<gene>
    <name evidence="2" type="ORF">DIC75_01960</name>
</gene>
<protein>
    <recommendedName>
        <fullName evidence="4">TM2 domain-containing protein</fullName>
    </recommendedName>
</protein>
<organism evidence="2 3">
    <name type="scientific">Methanoculleus oceani</name>
    <dbReference type="NCBI Taxonomy" id="2184756"/>
    <lineage>
        <taxon>Archaea</taxon>
        <taxon>Methanobacteriati</taxon>
        <taxon>Methanobacteriota</taxon>
        <taxon>Stenosarchaea group</taxon>
        <taxon>Methanomicrobia</taxon>
        <taxon>Methanomicrobiales</taxon>
        <taxon>Methanomicrobiaceae</taxon>
        <taxon>Methanoculleus</taxon>
    </lineage>
</organism>
<keyword evidence="1" id="KW-1133">Transmembrane helix</keyword>
<accession>A0ABD4TCJ8</accession>
<keyword evidence="1" id="KW-0812">Transmembrane</keyword>
<feature type="transmembrane region" description="Helical" evidence="1">
    <location>
        <begin position="38"/>
        <end position="63"/>
    </location>
</feature>